<evidence type="ECO:0000313" key="1">
    <source>
        <dbReference type="EMBL" id="GMT09956.1"/>
    </source>
</evidence>
<feature type="non-terminal residue" evidence="1">
    <location>
        <position position="99"/>
    </location>
</feature>
<proteinExistence type="predicted"/>
<evidence type="ECO:0000313" key="2">
    <source>
        <dbReference type="Proteomes" id="UP001432322"/>
    </source>
</evidence>
<comment type="caution">
    <text evidence="1">The sequence shown here is derived from an EMBL/GenBank/DDBJ whole genome shotgun (WGS) entry which is preliminary data.</text>
</comment>
<dbReference type="AlphaFoldDB" id="A0AAV5US15"/>
<keyword evidence="2" id="KW-1185">Reference proteome</keyword>
<dbReference type="Proteomes" id="UP001432322">
    <property type="component" value="Unassembled WGS sequence"/>
</dbReference>
<protein>
    <submittedName>
        <fullName evidence="1">Uncharacterized protein</fullName>
    </submittedName>
</protein>
<dbReference type="EMBL" id="BTSY01000001">
    <property type="protein sequence ID" value="GMT09956.1"/>
    <property type="molecule type" value="Genomic_DNA"/>
</dbReference>
<sequence>MNGDIFLQFHSLIKVRFHHVARSCACIYLLVPCSRNHTASRNESCTLGIPCDCILRSSLSSLSNFHSGTFSLANSSFSCTLPSRHRPFLVCSRTPHTNV</sequence>
<organism evidence="1 2">
    <name type="scientific">Pristionchus fissidentatus</name>
    <dbReference type="NCBI Taxonomy" id="1538716"/>
    <lineage>
        <taxon>Eukaryota</taxon>
        <taxon>Metazoa</taxon>
        <taxon>Ecdysozoa</taxon>
        <taxon>Nematoda</taxon>
        <taxon>Chromadorea</taxon>
        <taxon>Rhabditida</taxon>
        <taxon>Rhabditina</taxon>
        <taxon>Diplogasteromorpha</taxon>
        <taxon>Diplogasteroidea</taxon>
        <taxon>Neodiplogasteridae</taxon>
        <taxon>Pristionchus</taxon>
    </lineage>
</organism>
<reference evidence="1" key="1">
    <citation type="submission" date="2023-10" db="EMBL/GenBank/DDBJ databases">
        <title>Genome assembly of Pristionchus species.</title>
        <authorList>
            <person name="Yoshida K."/>
            <person name="Sommer R.J."/>
        </authorList>
    </citation>
    <scope>NUCLEOTIDE SEQUENCE</scope>
    <source>
        <strain evidence="1">RS5133</strain>
    </source>
</reference>
<name>A0AAV5US15_9BILA</name>
<accession>A0AAV5US15</accession>
<gene>
    <name evidence="1" type="ORF">PFISCL1PPCAC_1253</name>
</gene>